<evidence type="ECO:0000313" key="1">
    <source>
        <dbReference type="EMBL" id="GAH70905.1"/>
    </source>
</evidence>
<accession>X1INS9</accession>
<dbReference type="AlphaFoldDB" id="X1INS9"/>
<comment type="caution">
    <text evidence="1">The sequence shown here is derived from an EMBL/GenBank/DDBJ whole genome shotgun (WGS) entry which is preliminary data.</text>
</comment>
<reference evidence="1" key="1">
    <citation type="journal article" date="2014" name="Front. Microbiol.">
        <title>High frequency of phylogenetically diverse reductive dehalogenase-homologous genes in deep subseafloor sedimentary metagenomes.</title>
        <authorList>
            <person name="Kawai M."/>
            <person name="Futagami T."/>
            <person name="Toyoda A."/>
            <person name="Takaki Y."/>
            <person name="Nishi S."/>
            <person name="Hori S."/>
            <person name="Arai W."/>
            <person name="Tsubouchi T."/>
            <person name="Morono Y."/>
            <person name="Uchiyama I."/>
            <person name="Ito T."/>
            <person name="Fujiyama A."/>
            <person name="Inagaki F."/>
            <person name="Takami H."/>
        </authorList>
    </citation>
    <scope>NUCLEOTIDE SEQUENCE</scope>
    <source>
        <strain evidence="1">Expedition CK06-06</strain>
    </source>
</reference>
<feature type="non-terminal residue" evidence="1">
    <location>
        <position position="153"/>
    </location>
</feature>
<dbReference type="EMBL" id="BARU01029781">
    <property type="protein sequence ID" value="GAH70905.1"/>
    <property type="molecule type" value="Genomic_DNA"/>
</dbReference>
<name>X1INS9_9ZZZZ</name>
<organism evidence="1">
    <name type="scientific">marine sediment metagenome</name>
    <dbReference type="NCBI Taxonomy" id="412755"/>
    <lineage>
        <taxon>unclassified sequences</taxon>
        <taxon>metagenomes</taxon>
        <taxon>ecological metagenomes</taxon>
    </lineage>
</organism>
<gene>
    <name evidence="1" type="ORF">S03H2_47330</name>
</gene>
<proteinExistence type="predicted"/>
<protein>
    <submittedName>
        <fullName evidence="1">Uncharacterized protein</fullName>
    </submittedName>
</protein>
<sequence>MEKSNLIIFTMGTSLLMGNKKAYNNVRGGVKKKLGGALEETEESIKNNLNIDNHAYQKFFKVLQDVDPNKQINKRGPGYDAENNADDLPGELSSLYLFYFPPQKIKKNDKAELKINIPNTIPSKEPKDKVTLLYSPDPKCIFCAYCIKKYLNT</sequence>